<feature type="region of interest" description="Disordered" evidence="1">
    <location>
        <begin position="81"/>
        <end position="102"/>
    </location>
</feature>
<dbReference type="Proteomes" id="UP000634308">
    <property type="component" value="Unassembled WGS sequence"/>
</dbReference>
<evidence type="ECO:0000256" key="1">
    <source>
        <dbReference type="SAM" id="MobiDB-lite"/>
    </source>
</evidence>
<keyword evidence="3" id="KW-1185">Reference proteome</keyword>
<evidence type="ECO:0000313" key="2">
    <source>
        <dbReference type="EMBL" id="GGR70515.1"/>
    </source>
</evidence>
<reference evidence="3" key="1">
    <citation type="journal article" date="2019" name="Int. J. Syst. Evol. Microbiol.">
        <title>The Global Catalogue of Microorganisms (GCM) 10K type strain sequencing project: providing services to taxonomists for standard genome sequencing and annotation.</title>
        <authorList>
            <consortium name="The Broad Institute Genomics Platform"/>
            <consortium name="The Broad Institute Genome Sequencing Center for Infectious Disease"/>
            <person name="Wu L."/>
            <person name="Ma J."/>
        </authorList>
    </citation>
    <scope>NUCLEOTIDE SEQUENCE [LARGE SCALE GENOMIC DNA]</scope>
    <source>
        <strain evidence="3">JCM 31404</strain>
    </source>
</reference>
<comment type="caution">
    <text evidence="2">The sequence shown here is derived from an EMBL/GenBank/DDBJ whole genome shotgun (WGS) entry which is preliminary data.</text>
</comment>
<name>A0ABQ2RZM8_9DEIO</name>
<sequence length="102" mass="11728">MLLTQQQLNDLATQLDILDEYQYEEEQQLRLTLSMSRDSADIQQQSASALRGIQDDRAHTHRLRHLLLTGQEWPVSMDERAYDAADDEASISPESHSETPLF</sequence>
<organism evidence="2 3">
    <name type="scientific">Deinococcus seoulensis</name>
    <dbReference type="NCBI Taxonomy" id="1837379"/>
    <lineage>
        <taxon>Bacteria</taxon>
        <taxon>Thermotogati</taxon>
        <taxon>Deinococcota</taxon>
        <taxon>Deinococci</taxon>
        <taxon>Deinococcales</taxon>
        <taxon>Deinococcaceae</taxon>
        <taxon>Deinococcus</taxon>
    </lineage>
</organism>
<dbReference type="RefSeq" id="WP_189066314.1">
    <property type="nucleotide sequence ID" value="NZ_BMQM01000033.1"/>
</dbReference>
<accession>A0ABQ2RZM8</accession>
<gene>
    <name evidence="2" type="ORF">GCM10008959_35300</name>
</gene>
<proteinExistence type="predicted"/>
<protein>
    <submittedName>
        <fullName evidence="2">Uncharacterized protein</fullName>
    </submittedName>
</protein>
<dbReference type="EMBL" id="BMQM01000033">
    <property type="protein sequence ID" value="GGR70515.1"/>
    <property type="molecule type" value="Genomic_DNA"/>
</dbReference>
<evidence type="ECO:0000313" key="3">
    <source>
        <dbReference type="Proteomes" id="UP000634308"/>
    </source>
</evidence>